<keyword evidence="2" id="KW-1185">Reference proteome</keyword>
<evidence type="ECO:0000313" key="1">
    <source>
        <dbReference type="EMBL" id="AYD46531.1"/>
    </source>
</evidence>
<dbReference type="Pfam" id="PF02082">
    <property type="entry name" value="Rrf2"/>
    <property type="match status" value="1"/>
</dbReference>
<dbReference type="GO" id="GO:0005829">
    <property type="term" value="C:cytosol"/>
    <property type="evidence" value="ECO:0007669"/>
    <property type="project" value="TreeGrafter"/>
</dbReference>
<dbReference type="InterPro" id="IPR036388">
    <property type="entry name" value="WH-like_DNA-bd_sf"/>
</dbReference>
<dbReference type="KEGG" id="ark:D6B99_02200"/>
<dbReference type="GO" id="GO:0003700">
    <property type="term" value="F:DNA-binding transcription factor activity"/>
    <property type="evidence" value="ECO:0007669"/>
    <property type="project" value="TreeGrafter"/>
</dbReference>
<dbReference type="SUPFAM" id="SSF46785">
    <property type="entry name" value="Winged helix' DNA-binding domain"/>
    <property type="match status" value="1"/>
</dbReference>
<dbReference type="Gene3D" id="1.10.10.10">
    <property type="entry name" value="Winged helix-like DNA-binding domain superfamily/Winged helix DNA-binding domain"/>
    <property type="match status" value="1"/>
</dbReference>
<gene>
    <name evidence="1" type="ORF">D6B99_02200</name>
</gene>
<dbReference type="Proteomes" id="UP000266118">
    <property type="component" value="Chromosome"/>
</dbReference>
<dbReference type="PANTHER" id="PTHR33221:SF15">
    <property type="entry name" value="HTH-TYPE TRANSCRIPTIONAL REGULATOR YWGB-RELATED"/>
    <property type="match status" value="1"/>
</dbReference>
<dbReference type="InterPro" id="IPR000944">
    <property type="entry name" value="Tscrpt_reg_Rrf2"/>
</dbReference>
<dbReference type="EMBL" id="CP032489">
    <property type="protein sequence ID" value="AYD46531.1"/>
    <property type="molecule type" value="Genomic_DNA"/>
</dbReference>
<dbReference type="PANTHER" id="PTHR33221">
    <property type="entry name" value="WINGED HELIX-TURN-HELIX TRANSCRIPTIONAL REGULATOR, RRF2 FAMILY"/>
    <property type="match status" value="1"/>
</dbReference>
<dbReference type="InterPro" id="IPR036390">
    <property type="entry name" value="WH_DNA-bd_sf"/>
</dbReference>
<organism evidence="1 2">
    <name type="scientific">Arachidicoccus soli</name>
    <dbReference type="NCBI Taxonomy" id="2341117"/>
    <lineage>
        <taxon>Bacteria</taxon>
        <taxon>Pseudomonadati</taxon>
        <taxon>Bacteroidota</taxon>
        <taxon>Chitinophagia</taxon>
        <taxon>Chitinophagales</taxon>
        <taxon>Chitinophagaceae</taxon>
        <taxon>Arachidicoccus</taxon>
    </lineage>
</organism>
<reference evidence="1 2" key="1">
    <citation type="submission" date="2018-09" db="EMBL/GenBank/DDBJ databases">
        <title>Arachidicoccus sp. nov., a bacterium isolated from soil.</title>
        <authorList>
            <person name="Weon H.-Y."/>
            <person name="Kwon S.-W."/>
            <person name="Lee S.A."/>
        </authorList>
    </citation>
    <scope>NUCLEOTIDE SEQUENCE [LARGE SCALE GENOMIC DNA]</scope>
    <source>
        <strain evidence="1 2">KIS59-12</strain>
    </source>
</reference>
<dbReference type="PROSITE" id="PS51197">
    <property type="entry name" value="HTH_RRF2_2"/>
    <property type="match status" value="1"/>
</dbReference>
<dbReference type="RefSeq" id="WP_119984653.1">
    <property type="nucleotide sequence ID" value="NZ_CP032489.1"/>
</dbReference>
<dbReference type="AlphaFoldDB" id="A0A386HM10"/>
<sequence length="70" mass="7500">MNNVQFATYLHILVLLELNEGSLLSSSYISESININAAIVRKAVGELRQAGLVESKEGKGGGTRLLTLTP</sequence>
<proteinExistence type="predicted"/>
<protein>
    <submittedName>
        <fullName evidence="1">Transcriptional regulator</fullName>
    </submittedName>
</protein>
<accession>A0A386HM10</accession>
<evidence type="ECO:0000313" key="2">
    <source>
        <dbReference type="Proteomes" id="UP000266118"/>
    </source>
</evidence>
<name>A0A386HM10_9BACT</name>